<dbReference type="InterPro" id="IPR012166">
    <property type="entry name" value="Uncharacterised_RocB"/>
</dbReference>
<dbReference type="InterPro" id="IPR002933">
    <property type="entry name" value="Peptidase_M20"/>
</dbReference>
<dbReference type="Proteomes" id="UP000606193">
    <property type="component" value="Unassembled WGS sequence"/>
</dbReference>
<dbReference type="Pfam" id="PF01546">
    <property type="entry name" value="Peptidase_M20"/>
    <property type="match status" value="1"/>
</dbReference>
<dbReference type="SUPFAM" id="SSF53187">
    <property type="entry name" value="Zn-dependent exopeptidases"/>
    <property type="match status" value="1"/>
</dbReference>
<sequence>MYNEMETLTKQLVSISSVNSEPEGEAKIAEFIYGYFKNLPYFQEHPEYLCTIPLKNDPLQRKNVFALLRGTAGDYKDTILFHGHIDTVGVEDFGHFKEYAFDCDKLLDAMLASNDIPEVLRKDIETGDYLVGRGSCDMKSGDAVFMVLIKYLSQNPDKLKGNILVSFNPVEENQHTGIIEGLDHLLALQKKYGLQYKFAINNDYTCPLYEGDPHQYIYTGTVGKLLPCFYIYGKETHVGQCFEGFDAANTAAELVRLINLNHESCDGYHEEYTLPPSVLYMKDLKDFYNVQTAQSAYVYFNYFVHNKSMDTIMTELKAYARTALEHMMTRINSQYKEFCRINHQEYQPYSYPCAVLSYDELYQRVKETYKGDLDGFLSEKTARELSEGVDKREIPLHLVETLLPLAQITTPTIVLFFSAPYCPHNTLKAEIPEEKELYDRIADIVHNFSEEEQLPYKILQFFPSLSDSSYLKIDDDAASVDLLIRNFPDMNALYPLPVDKIQELNIPALNYGCYGKDAHKWTERLYKPYTFGVLPKLILKTIDNFL</sequence>
<protein>
    <submittedName>
        <fullName evidence="3">M20/M25/M40 family metallo-hydrolase</fullName>
    </submittedName>
</protein>
<dbReference type="EMBL" id="JACRSX010000011">
    <property type="protein sequence ID" value="MBC8562760.1"/>
    <property type="molecule type" value="Genomic_DNA"/>
</dbReference>
<dbReference type="PIRSF" id="PIRSF010386">
    <property type="entry name" value="RocB"/>
    <property type="match status" value="1"/>
</dbReference>
<dbReference type="Gene3D" id="3.40.630.10">
    <property type="entry name" value="Zn peptidases"/>
    <property type="match status" value="1"/>
</dbReference>
<dbReference type="PANTHER" id="PTHR43808">
    <property type="entry name" value="ACETYLORNITHINE DEACETYLASE"/>
    <property type="match status" value="1"/>
</dbReference>
<accession>A0ABR7N326</accession>
<dbReference type="PROSITE" id="PS00758">
    <property type="entry name" value="ARGE_DAPE_CPG2_1"/>
    <property type="match status" value="1"/>
</dbReference>
<evidence type="ECO:0000313" key="3">
    <source>
        <dbReference type="EMBL" id="MBC8562760.1"/>
    </source>
</evidence>
<evidence type="ECO:0000313" key="4">
    <source>
        <dbReference type="Proteomes" id="UP000606193"/>
    </source>
</evidence>
<dbReference type="PANTHER" id="PTHR43808:SF27">
    <property type="entry name" value="PROTEIN ROCB"/>
    <property type="match status" value="1"/>
</dbReference>
<dbReference type="InterPro" id="IPR050072">
    <property type="entry name" value="Peptidase_M20A"/>
</dbReference>
<reference evidence="3 4" key="1">
    <citation type="submission" date="2020-08" db="EMBL/GenBank/DDBJ databases">
        <title>Genome public.</title>
        <authorList>
            <person name="Liu C."/>
            <person name="Sun Q."/>
        </authorList>
    </citation>
    <scope>NUCLEOTIDE SEQUENCE [LARGE SCALE GENOMIC DNA]</scope>
    <source>
        <strain evidence="3 4">NSJ-37</strain>
    </source>
</reference>
<name>A0ABR7N326_9FIRM</name>
<keyword evidence="1" id="KW-0378">Hydrolase</keyword>
<gene>
    <name evidence="3" type="ORF">H8704_09005</name>
</gene>
<comment type="caution">
    <text evidence="3">The sequence shown here is derived from an EMBL/GenBank/DDBJ whole genome shotgun (WGS) entry which is preliminary data.</text>
</comment>
<keyword evidence="2" id="KW-0862">Zinc</keyword>
<proteinExistence type="predicted"/>
<dbReference type="RefSeq" id="WP_022465311.1">
    <property type="nucleotide sequence ID" value="NZ_JACRSX010000011.1"/>
</dbReference>
<evidence type="ECO:0000256" key="2">
    <source>
        <dbReference type="ARBA" id="ARBA00022833"/>
    </source>
</evidence>
<evidence type="ECO:0000256" key="1">
    <source>
        <dbReference type="ARBA" id="ARBA00022801"/>
    </source>
</evidence>
<keyword evidence="4" id="KW-1185">Reference proteome</keyword>
<dbReference type="InterPro" id="IPR001261">
    <property type="entry name" value="ArgE/DapE_CS"/>
</dbReference>
<organism evidence="3 4">
    <name type="scientific">Jutongia huaianensis</name>
    <dbReference type="NCBI Taxonomy" id="2763668"/>
    <lineage>
        <taxon>Bacteria</taxon>
        <taxon>Bacillati</taxon>
        <taxon>Bacillota</taxon>
        <taxon>Clostridia</taxon>
        <taxon>Lachnospirales</taxon>
        <taxon>Lachnospiraceae</taxon>
        <taxon>Jutongia</taxon>
    </lineage>
</organism>